<feature type="transmembrane region" description="Helical" evidence="2">
    <location>
        <begin position="279"/>
        <end position="302"/>
    </location>
</feature>
<organism evidence="3 4">
    <name type="scientific">Oryzomonas rubra</name>
    <dbReference type="NCBI Taxonomy" id="2509454"/>
    <lineage>
        <taxon>Bacteria</taxon>
        <taxon>Pseudomonadati</taxon>
        <taxon>Thermodesulfobacteriota</taxon>
        <taxon>Desulfuromonadia</taxon>
        <taxon>Geobacterales</taxon>
        <taxon>Geobacteraceae</taxon>
        <taxon>Oryzomonas</taxon>
    </lineage>
</organism>
<dbReference type="Proteomes" id="UP000324298">
    <property type="component" value="Unassembled WGS sequence"/>
</dbReference>
<feature type="transmembrane region" description="Helical" evidence="2">
    <location>
        <begin position="250"/>
        <end position="270"/>
    </location>
</feature>
<protein>
    <recommendedName>
        <fullName evidence="5">Spermidine synthase</fullName>
    </recommendedName>
</protein>
<evidence type="ECO:0008006" key="5">
    <source>
        <dbReference type="Google" id="ProtNLM"/>
    </source>
</evidence>
<accession>A0A5A9XRR4</accession>
<feature type="transmembrane region" description="Helical" evidence="2">
    <location>
        <begin position="339"/>
        <end position="359"/>
    </location>
</feature>
<dbReference type="AlphaFoldDB" id="A0A5A9XRR4"/>
<dbReference type="RefSeq" id="WP_149305533.1">
    <property type="nucleotide sequence ID" value="NZ_SRSD01000001.1"/>
</dbReference>
<proteinExistence type="predicted"/>
<keyword evidence="4" id="KW-1185">Reference proteome</keyword>
<dbReference type="EMBL" id="SRSD01000001">
    <property type="protein sequence ID" value="KAA0894948.1"/>
    <property type="molecule type" value="Genomic_DNA"/>
</dbReference>
<feature type="transmembrane region" description="Helical" evidence="2">
    <location>
        <begin position="213"/>
        <end position="238"/>
    </location>
</feature>
<feature type="transmembrane region" description="Helical" evidence="2">
    <location>
        <begin position="140"/>
        <end position="158"/>
    </location>
</feature>
<evidence type="ECO:0000256" key="1">
    <source>
        <dbReference type="ARBA" id="ARBA00023115"/>
    </source>
</evidence>
<feature type="transmembrane region" description="Helical" evidence="2">
    <location>
        <begin position="34"/>
        <end position="55"/>
    </location>
</feature>
<dbReference type="InterPro" id="IPR029063">
    <property type="entry name" value="SAM-dependent_MTases_sf"/>
</dbReference>
<reference evidence="3 4" key="1">
    <citation type="submission" date="2019-04" db="EMBL/GenBank/DDBJ databases">
        <title>Geobacter ruber sp. nov., ferric-reducing bacteria isolated from paddy soil.</title>
        <authorList>
            <person name="Xu Z."/>
            <person name="Masuda Y."/>
            <person name="Itoh H."/>
            <person name="Senoo K."/>
        </authorList>
    </citation>
    <scope>NUCLEOTIDE SEQUENCE [LARGE SCALE GENOMIC DNA]</scope>
    <source>
        <strain evidence="3 4">Red88</strain>
    </source>
</reference>
<dbReference type="PANTHER" id="PTHR43317:SF1">
    <property type="entry name" value="THERMOSPERMINE SYNTHASE ACAULIS5"/>
    <property type="match status" value="1"/>
</dbReference>
<dbReference type="PANTHER" id="PTHR43317">
    <property type="entry name" value="THERMOSPERMINE SYNTHASE ACAULIS5"/>
    <property type="match status" value="1"/>
</dbReference>
<evidence type="ECO:0000313" key="4">
    <source>
        <dbReference type="Proteomes" id="UP000324298"/>
    </source>
</evidence>
<feature type="transmembrane region" description="Helical" evidence="2">
    <location>
        <begin position="102"/>
        <end position="128"/>
    </location>
</feature>
<evidence type="ECO:0000256" key="2">
    <source>
        <dbReference type="SAM" id="Phobius"/>
    </source>
</evidence>
<keyword evidence="2" id="KW-0472">Membrane</keyword>
<gene>
    <name evidence="3" type="ORF">ET418_00040</name>
</gene>
<dbReference type="SUPFAM" id="SSF53335">
    <property type="entry name" value="S-adenosyl-L-methionine-dependent methyltransferases"/>
    <property type="match status" value="1"/>
</dbReference>
<comment type="caution">
    <text evidence="3">The sequence shown here is derived from an EMBL/GenBank/DDBJ whole genome shotgun (WGS) entry which is preliminary data.</text>
</comment>
<keyword evidence="2" id="KW-1133">Transmembrane helix</keyword>
<dbReference type="Gene3D" id="3.40.50.150">
    <property type="entry name" value="Vaccinia Virus protein VP39"/>
    <property type="match status" value="1"/>
</dbReference>
<dbReference type="GO" id="GO:0006596">
    <property type="term" value="P:polyamine biosynthetic process"/>
    <property type="evidence" value="ECO:0007669"/>
    <property type="project" value="UniProtKB-KW"/>
</dbReference>
<feature type="transmembrane region" description="Helical" evidence="2">
    <location>
        <begin position="67"/>
        <end position="90"/>
    </location>
</feature>
<evidence type="ECO:0000313" key="3">
    <source>
        <dbReference type="EMBL" id="KAA0894948.1"/>
    </source>
</evidence>
<keyword evidence="2" id="KW-0812">Transmembrane</keyword>
<feature type="transmembrane region" description="Helical" evidence="2">
    <location>
        <begin position="395"/>
        <end position="416"/>
    </location>
</feature>
<sequence length="689" mass="75285">MPLHTITIFLGSFLLFQLQPLVGRSILPWFGGGPAVWATCMVFFQVGLLAGYSYAHGVSTLSRTRQACLHGGFLIASLILLPVSPAADIWKPAPGSPPAPTILALLATTIGLPYLTLCASAPLVQHWFQHDFPKRSPYRLYSFSNIASLLALASYPFVVEPLLSLRHQAIVWSWGFGLYSLACAACVLRPVLSGTFRTAITTNGGQPERREDATGPAISAADLLFWLLLSACGSALLLATTNQLCQEVAVIPFLWVVPLALYLFSFVICFRNDQSYDRVLWGILLPGFLVPACSVFALGARVSLPLQIIVYLAALFAGCMVCHGELVRSRPHPTRLTTFYLALSAGGALGGMFVALAAPALFTNFWEYPVTWWATCLTVVAAWRRSGFFSRAPHWLMPLAGCGIVLLVITTAHPLLSYAPYTDTVTRNFYGVLRVVKHLESSGEMRTLMHGAITHGIQFVEPGRRRLATSYYGPGSGAGLALLLHPRRALHLPLRVGVIGLGTGSIAVYGLPEDLFRFYEINPAVITIARERFSYLADSAARIETATGDARLLLEAELVSGRQQQFDIMVVDAFSSDAIPIHLLTRECFAVYGRHLRPDGIIAINVTNRFLDLAPLIRTEGEREGFRVASVSSPADSPNGIFKADWMLLTKNAKFINDAALRSRLTPLPPAAARPWTDDYASLWPLVKF</sequence>
<feature type="transmembrane region" description="Helical" evidence="2">
    <location>
        <begin position="170"/>
        <end position="192"/>
    </location>
</feature>
<feature type="transmembrane region" description="Helical" evidence="2">
    <location>
        <begin position="308"/>
        <end position="327"/>
    </location>
</feature>
<name>A0A5A9XRR4_9BACT</name>
<dbReference type="NCBIfam" id="NF037959">
    <property type="entry name" value="MFS_SpdSyn"/>
    <property type="match status" value="1"/>
</dbReference>
<dbReference type="OrthoDB" id="9761985at2"/>
<keyword evidence="1" id="KW-0620">Polyamine biosynthesis</keyword>